<organism evidence="16 17">
    <name type="scientific">Haladaptatus pallidirubidus</name>
    <dbReference type="NCBI Taxonomy" id="1008152"/>
    <lineage>
        <taxon>Archaea</taxon>
        <taxon>Methanobacteriati</taxon>
        <taxon>Methanobacteriota</taxon>
        <taxon>Stenosarchaea group</taxon>
        <taxon>Halobacteria</taxon>
        <taxon>Halobacteriales</taxon>
        <taxon>Haladaptataceae</taxon>
        <taxon>Haladaptatus</taxon>
    </lineage>
</organism>
<keyword evidence="10 15" id="KW-0472">Membrane</keyword>
<evidence type="ECO:0000256" key="3">
    <source>
        <dbReference type="ARBA" id="ARBA00022448"/>
    </source>
</evidence>
<dbReference type="Proteomes" id="UP001501729">
    <property type="component" value="Unassembled WGS sequence"/>
</dbReference>
<dbReference type="Pfam" id="PF00474">
    <property type="entry name" value="SSF"/>
    <property type="match status" value="1"/>
</dbReference>
<feature type="compositionally biased region" description="Polar residues" evidence="14">
    <location>
        <begin position="519"/>
        <end position="534"/>
    </location>
</feature>
<evidence type="ECO:0000313" key="17">
    <source>
        <dbReference type="Proteomes" id="UP001501729"/>
    </source>
</evidence>
<name>A0AAV3URU3_9EURY</name>
<accession>A0AAV3URU3</accession>
<dbReference type="InterPro" id="IPR050277">
    <property type="entry name" value="Sodium:Solute_Symporter"/>
</dbReference>
<evidence type="ECO:0000256" key="14">
    <source>
        <dbReference type="SAM" id="MobiDB-lite"/>
    </source>
</evidence>
<dbReference type="InterPro" id="IPR011851">
    <property type="entry name" value="Na/Pro_symporter"/>
</dbReference>
<evidence type="ECO:0000256" key="4">
    <source>
        <dbReference type="ARBA" id="ARBA00022475"/>
    </source>
</evidence>
<evidence type="ECO:0000256" key="7">
    <source>
        <dbReference type="ARBA" id="ARBA00022989"/>
    </source>
</evidence>
<evidence type="ECO:0000256" key="5">
    <source>
        <dbReference type="ARBA" id="ARBA00022692"/>
    </source>
</evidence>
<evidence type="ECO:0000256" key="6">
    <source>
        <dbReference type="ARBA" id="ARBA00022847"/>
    </source>
</evidence>
<dbReference type="GO" id="GO:0005886">
    <property type="term" value="C:plasma membrane"/>
    <property type="evidence" value="ECO:0007669"/>
    <property type="project" value="UniProtKB-SubCell"/>
</dbReference>
<dbReference type="GO" id="GO:0005298">
    <property type="term" value="F:proline:sodium symporter activity"/>
    <property type="evidence" value="ECO:0007669"/>
    <property type="project" value="InterPro"/>
</dbReference>
<keyword evidence="8" id="KW-0915">Sodium</keyword>
<feature type="transmembrane region" description="Helical" evidence="15">
    <location>
        <begin position="366"/>
        <end position="386"/>
    </location>
</feature>
<feature type="transmembrane region" description="Helical" evidence="15">
    <location>
        <begin position="447"/>
        <end position="468"/>
    </location>
</feature>
<protein>
    <submittedName>
        <fullName evidence="16">Sodium/proline symporter PutP</fullName>
    </submittedName>
</protein>
<dbReference type="InterPro" id="IPR001734">
    <property type="entry name" value="Na/solute_symporter"/>
</dbReference>
<feature type="transmembrane region" description="Helical" evidence="15">
    <location>
        <begin position="276"/>
        <end position="298"/>
    </location>
</feature>
<dbReference type="CDD" id="cd11475">
    <property type="entry name" value="SLC5sbd_PutP"/>
    <property type="match status" value="1"/>
</dbReference>
<evidence type="ECO:0000256" key="12">
    <source>
        <dbReference type="ARBA" id="ARBA00033708"/>
    </source>
</evidence>
<feature type="transmembrane region" description="Helical" evidence="15">
    <location>
        <begin position="393"/>
        <end position="415"/>
    </location>
</feature>
<evidence type="ECO:0000256" key="9">
    <source>
        <dbReference type="ARBA" id="ARBA00023065"/>
    </source>
</evidence>
<dbReference type="EMBL" id="BAABKX010000030">
    <property type="protein sequence ID" value="GAA5065598.1"/>
    <property type="molecule type" value="Genomic_DNA"/>
</dbReference>
<dbReference type="RefSeq" id="WP_227779128.1">
    <property type="nucleotide sequence ID" value="NZ_BAABKX010000030.1"/>
</dbReference>
<dbReference type="GeneID" id="68617277"/>
<dbReference type="GO" id="GO:0015824">
    <property type="term" value="P:proline transport"/>
    <property type="evidence" value="ECO:0007669"/>
    <property type="project" value="InterPro"/>
</dbReference>
<keyword evidence="4" id="KW-1003">Cell membrane</keyword>
<gene>
    <name evidence="16" type="primary">putP_2</name>
    <name evidence="16" type="ORF">GCM10025751_56710</name>
</gene>
<keyword evidence="11" id="KW-0739">Sodium transport</keyword>
<feature type="transmembrane region" description="Helical" evidence="15">
    <location>
        <begin position="120"/>
        <end position="143"/>
    </location>
</feature>
<keyword evidence="7 15" id="KW-1133">Transmembrane helix</keyword>
<feature type="transmembrane region" description="Helical" evidence="15">
    <location>
        <begin position="6"/>
        <end position="23"/>
    </location>
</feature>
<evidence type="ECO:0000256" key="8">
    <source>
        <dbReference type="ARBA" id="ARBA00023053"/>
    </source>
</evidence>
<dbReference type="PANTHER" id="PTHR48086">
    <property type="entry name" value="SODIUM/PROLINE SYMPORTER-RELATED"/>
    <property type="match status" value="1"/>
</dbReference>
<evidence type="ECO:0000256" key="15">
    <source>
        <dbReference type="SAM" id="Phobius"/>
    </source>
</evidence>
<dbReference type="NCBIfam" id="TIGR00813">
    <property type="entry name" value="sss"/>
    <property type="match status" value="1"/>
</dbReference>
<comment type="caution">
    <text evidence="16">The sequence shown here is derived from an EMBL/GenBank/DDBJ whole genome shotgun (WGS) entry which is preliminary data.</text>
</comment>
<comment type="similarity">
    <text evidence="2 13">Belongs to the sodium:solute symporter (SSF) (TC 2.A.21) family.</text>
</comment>
<evidence type="ECO:0000313" key="16">
    <source>
        <dbReference type="EMBL" id="GAA5065598.1"/>
    </source>
</evidence>
<dbReference type="AlphaFoldDB" id="A0AAV3URU3"/>
<feature type="transmembrane region" description="Helical" evidence="15">
    <location>
        <begin position="44"/>
        <end position="66"/>
    </location>
</feature>
<sequence length="534" mass="56616">MNWALLIPFVVYLLGLLIFGYFASKKLDDLSDYLLGGRTIGSGVTALTLQATSMSGFMFMGGPALAFKQGLWALWYAAGDFGGGLVNLAVLGRNLRRITEALGSLTPIEWLEDRYPHPSIRIAGATISIVFLAAYVFAQFIAAGKAIESISGLPFLYGLLIGAGIIILYTFVGGYLAVAWTDAFQAIVMAVGVNIILVAAILEVGGISALFREIATKDPTYLSIWGKGLEHVGEWGVVAGAVLIYAIGYMGLPHAVVRHLSMDNPDTAKNATIWNVFYNTFFVYQPYMLGLVAIVLLPNLNDPEMAIPRLALSLLPGIVAAVILAALMAAVMSTADSLLIMAGSILARDVIQRFGNDSLTDDQMFVWSRLLVLVIGIIGIIVAAVQPPGIFELVIFAFGGLGTAFLIPNVAGVYWDRANWKGALAGMIGGASTNIVWTSQNLQTTTAIHPFFAGLIASAFLLVTVSLLTKPPTGDAVAIVQRVRRSGTAPSGTAQQSARSLAPEARAIGEYLAADAPTAQPSDTSTIDVQPTDN</sequence>
<keyword evidence="6" id="KW-0769">Symport</keyword>
<evidence type="ECO:0000256" key="1">
    <source>
        <dbReference type="ARBA" id="ARBA00004651"/>
    </source>
</evidence>
<dbReference type="InterPro" id="IPR038377">
    <property type="entry name" value="Na/Glc_symporter_sf"/>
</dbReference>
<keyword evidence="17" id="KW-1185">Reference proteome</keyword>
<feature type="transmembrane region" description="Helical" evidence="15">
    <location>
        <begin position="186"/>
        <end position="211"/>
    </location>
</feature>
<dbReference type="PANTHER" id="PTHR48086:SF3">
    <property type="entry name" value="SODIUM_PROLINE SYMPORTER"/>
    <property type="match status" value="1"/>
</dbReference>
<dbReference type="PROSITE" id="PS50283">
    <property type="entry name" value="NA_SOLUT_SYMP_3"/>
    <property type="match status" value="1"/>
</dbReference>
<comment type="subcellular location">
    <subcellularLocation>
        <location evidence="1">Cell membrane</location>
        <topology evidence="1">Multi-pass membrane protein</topology>
    </subcellularLocation>
</comment>
<feature type="transmembrane region" description="Helical" evidence="15">
    <location>
        <begin position="310"/>
        <end position="332"/>
    </location>
</feature>
<proteinExistence type="inferred from homology"/>
<feature type="region of interest" description="Disordered" evidence="14">
    <location>
        <begin position="512"/>
        <end position="534"/>
    </location>
</feature>
<feature type="transmembrane region" description="Helical" evidence="15">
    <location>
        <begin position="232"/>
        <end position="256"/>
    </location>
</feature>
<keyword evidence="3" id="KW-0813">Transport</keyword>
<reference evidence="16 17" key="1">
    <citation type="journal article" date="2019" name="Int. J. Syst. Evol. Microbiol.">
        <title>The Global Catalogue of Microorganisms (GCM) 10K type strain sequencing project: providing services to taxonomists for standard genome sequencing and annotation.</title>
        <authorList>
            <consortium name="The Broad Institute Genomics Platform"/>
            <consortium name="The Broad Institute Genome Sequencing Center for Infectious Disease"/>
            <person name="Wu L."/>
            <person name="Ma J."/>
        </authorList>
    </citation>
    <scope>NUCLEOTIDE SEQUENCE [LARGE SCALE GENOMIC DNA]</scope>
    <source>
        <strain evidence="16 17">JCM 17504</strain>
    </source>
</reference>
<dbReference type="Gene3D" id="1.20.1730.10">
    <property type="entry name" value="Sodium/glucose cotransporter"/>
    <property type="match status" value="1"/>
</dbReference>
<comment type="catalytic activity">
    <reaction evidence="12">
        <text>L-proline(in) + Na(+)(in) = L-proline(out) + Na(+)(out)</text>
        <dbReference type="Rhea" id="RHEA:28967"/>
        <dbReference type="ChEBI" id="CHEBI:29101"/>
        <dbReference type="ChEBI" id="CHEBI:60039"/>
    </reaction>
</comment>
<evidence type="ECO:0000256" key="10">
    <source>
        <dbReference type="ARBA" id="ARBA00023136"/>
    </source>
</evidence>
<keyword evidence="9" id="KW-0406">Ion transport</keyword>
<feature type="transmembrane region" description="Helical" evidence="15">
    <location>
        <begin position="155"/>
        <end position="180"/>
    </location>
</feature>
<evidence type="ECO:0000256" key="2">
    <source>
        <dbReference type="ARBA" id="ARBA00006434"/>
    </source>
</evidence>
<keyword evidence="5 15" id="KW-0812">Transmembrane</keyword>
<evidence type="ECO:0000256" key="11">
    <source>
        <dbReference type="ARBA" id="ARBA00023201"/>
    </source>
</evidence>
<evidence type="ECO:0000256" key="13">
    <source>
        <dbReference type="RuleBase" id="RU362091"/>
    </source>
</evidence>
<dbReference type="GO" id="GO:0031402">
    <property type="term" value="F:sodium ion binding"/>
    <property type="evidence" value="ECO:0007669"/>
    <property type="project" value="InterPro"/>
</dbReference>